<evidence type="ECO:0000313" key="11">
    <source>
        <dbReference type="Proteomes" id="UP001209878"/>
    </source>
</evidence>
<evidence type="ECO:0000313" key="10">
    <source>
        <dbReference type="EMBL" id="KAK2167373.1"/>
    </source>
</evidence>
<gene>
    <name evidence="10" type="ORF">NP493_1276g00001</name>
</gene>
<evidence type="ECO:0000256" key="4">
    <source>
        <dbReference type="ARBA" id="ARBA00022824"/>
    </source>
</evidence>
<proteinExistence type="inferred from homology"/>
<dbReference type="GO" id="GO:0006886">
    <property type="term" value="P:intracellular protein transport"/>
    <property type="evidence" value="ECO:0007669"/>
    <property type="project" value="InterPro"/>
</dbReference>
<feature type="domain" description="SRP54-type proteins GTP-binding" evidence="9">
    <location>
        <begin position="614"/>
        <end position="627"/>
    </location>
</feature>
<dbReference type="InterPro" id="IPR042101">
    <property type="entry name" value="SRP54_N_sf"/>
</dbReference>
<keyword evidence="4" id="KW-0256">Endoplasmic reticulum</keyword>
<evidence type="ECO:0000256" key="3">
    <source>
        <dbReference type="ARBA" id="ARBA00022741"/>
    </source>
</evidence>
<dbReference type="Pfam" id="PF04086">
    <property type="entry name" value="SRP-alpha_N"/>
    <property type="match status" value="1"/>
</dbReference>
<dbReference type="InterPro" id="IPR011012">
    <property type="entry name" value="Longin-like_dom_sf"/>
</dbReference>
<dbReference type="GO" id="GO:0005047">
    <property type="term" value="F:signal recognition particle binding"/>
    <property type="evidence" value="ECO:0007669"/>
    <property type="project" value="InterPro"/>
</dbReference>
<dbReference type="EMBL" id="JAODUO010001276">
    <property type="protein sequence ID" value="KAK2167373.1"/>
    <property type="molecule type" value="Genomic_DNA"/>
</dbReference>
<dbReference type="PROSITE" id="PS00300">
    <property type="entry name" value="SRP54"/>
    <property type="match status" value="1"/>
</dbReference>
<dbReference type="InterPro" id="IPR027417">
    <property type="entry name" value="P-loop_NTPase"/>
</dbReference>
<dbReference type="AlphaFoldDB" id="A0AAD9K963"/>
<dbReference type="Pfam" id="PF00448">
    <property type="entry name" value="SRP54"/>
    <property type="match status" value="1"/>
</dbReference>
<comment type="similarity">
    <text evidence="2">Belongs to the GTP-binding SRP family.</text>
</comment>
<dbReference type="SUPFAM" id="SSF52540">
    <property type="entry name" value="P-loop containing nucleoside triphosphate hydrolases"/>
    <property type="match status" value="1"/>
</dbReference>
<feature type="compositionally biased region" description="Basic residues" evidence="8">
    <location>
        <begin position="202"/>
        <end position="214"/>
    </location>
</feature>
<dbReference type="PANTHER" id="PTHR43134">
    <property type="entry name" value="SIGNAL RECOGNITION PARTICLE RECEPTOR SUBUNIT ALPHA"/>
    <property type="match status" value="1"/>
</dbReference>
<accession>A0AAD9K963</accession>
<feature type="region of interest" description="Disordered" evidence="8">
    <location>
        <begin position="145"/>
        <end position="321"/>
    </location>
</feature>
<dbReference type="InterPro" id="IPR003593">
    <property type="entry name" value="AAA+_ATPase"/>
</dbReference>
<dbReference type="SMART" id="SM00963">
    <property type="entry name" value="SRP54_N"/>
    <property type="match status" value="1"/>
</dbReference>
<dbReference type="GO" id="GO:0005525">
    <property type="term" value="F:GTP binding"/>
    <property type="evidence" value="ECO:0007669"/>
    <property type="project" value="UniProtKB-KW"/>
</dbReference>
<dbReference type="SUPFAM" id="SSF64356">
    <property type="entry name" value="SNARE-like"/>
    <property type="match status" value="1"/>
</dbReference>
<evidence type="ECO:0000256" key="2">
    <source>
        <dbReference type="ARBA" id="ARBA00008531"/>
    </source>
</evidence>
<organism evidence="10 11">
    <name type="scientific">Ridgeia piscesae</name>
    <name type="common">Tubeworm</name>
    <dbReference type="NCBI Taxonomy" id="27915"/>
    <lineage>
        <taxon>Eukaryota</taxon>
        <taxon>Metazoa</taxon>
        <taxon>Spiralia</taxon>
        <taxon>Lophotrochozoa</taxon>
        <taxon>Annelida</taxon>
        <taxon>Polychaeta</taxon>
        <taxon>Sedentaria</taxon>
        <taxon>Canalipalpata</taxon>
        <taxon>Sabellida</taxon>
        <taxon>Siboglinidae</taxon>
        <taxon>Ridgeia</taxon>
    </lineage>
</organism>
<dbReference type="CDD" id="cd17876">
    <property type="entry name" value="SRalpha_C"/>
    <property type="match status" value="1"/>
</dbReference>
<evidence type="ECO:0000259" key="9">
    <source>
        <dbReference type="PROSITE" id="PS00300"/>
    </source>
</evidence>
<dbReference type="Pfam" id="PF02881">
    <property type="entry name" value="SRP54_N"/>
    <property type="match status" value="1"/>
</dbReference>
<dbReference type="GO" id="GO:0003924">
    <property type="term" value="F:GTPase activity"/>
    <property type="evidence" value="ECO:0007669"/>
    <property type="project" value="InterPro"/>
</dbReference>
<dbReference type="SMART" id="SM00382">
    <property type="entry name" value="AAA"/>
    <property type="match status" value="1"/>
</dbReference>
<dbReference type="Proteomes" id="UP001209878">
    <property type="component" value="Unassembled WGS sequence"/>
</dbReference>
<feature type="compositionally biased region" description="Acidic residues" evidence="8">
    <location>
        <begin position="291"/>
        <end position="304"/>
    </location>
</feature>
<dbReference type="GO" id="GO:0005785">
    <property type="term" value="C:signal recognition particle receptor complex"/>
    <property type="evidence" value="ECO:0007669"/>
    <property type="project" value="InterPro"/>
</dbReference>
<sequence length="642" mass="71342">MLDFFSIFSKGGIVLWCFQGTAQSFTASVNALIKSVILQERGGNSSFSHEALTLKYRLDNEFELVFVVAYQKILQLSYMDKFLSDIECEFRNKYKDDLQQGKISRNFDFGDTFQHLLQLAEEAHKLETKVPRKMRTFEESVKSKKTVASMIESTNKEIPGGKKKNKSVAQSKEKPAPPVEVVTAPQTNGSLGDELDEETIKRNRAKLFGRKKTPSKSPKENSEENTTSKKKGKEKRVWGMGNSTAKKDMKNLDFSGETDANGIDNQSDININDEEQKWIGQMKGAVRDMESESSSDEDEEEEEMIVTKKGQSPTTPKKKQGFGLLSGLRNLVGSKALSADDVRPALEKMKEQLIGKNVAADIADKLCESIRTKLEGRVLGTFTTIASTVKETLYDSCVQILSPHRRVNILRDAMEAKQQHRPYTIVFCGVNGVGKSTNLAKVTFWLVENGFRVLIAACDTFRAGAVEQLRTHTRKLNALHPPQDHNGVQMVQLYEKGYGKDAASIAMEAINFARDTRIDVVLVDTAGRMQDNEPLMRALAKLITVNQPDLVLFVGEALVGNEAVDQLVKFNQALADNSDRREPRLIDGILLTKFDTIDDKVGAAISMTYVTGQPVVFVGTGQTYTDLRNLNAKAVVSALLKG</sequence>
<keyword evidence="6" id="KW-0472">Membrane</keyword>
<dbReference type="SMART" id="SM00962">
    <property type="entry name" value="SRP54"/>
    <property type="match status" value="1"/>
</dbReference>
<name>A0AAD9K963_RIDPI</name>
<dbReference type="Gene3D" id="1.20.120.140">
    <property type="entry name" value="Signal recognition particle SRP54, nucleotide-binding domain"/>
    <property type="match status" value="1"/>
</dbReference>
<dbReference type="InterPro" id="IPR000897">
    <property type="entry name" value="SRP54_GTPase_dom"/>
</dbReference>
<dbReference type="PANTHER" id="PTHR43134:SF1">
    <property type="entry name" value="SIGNAL RECOGNITION PARTICLE RECEPTOR SUBUNIT ALPHA"/>
    <property type="match status" value="1"/>
</dbReference>
<evidence type="ECO:0000256" key="6">
    <source>
        <dbReference type="ARBA" id="ARBA00023136"/>
    </source>
</evidence>
<evidence type="ECO:0000256" key="8">
    <source>
        <dbReference type="SAM" id="MobiDB-lite"/>
    </source>
</evidence>
<dbReference type="FunFam" id="3.40.50.300:FF:000188">
    <property type="entry name" value="signal recognition particle receptor subunit alpha"/>
    <property type="match status" value="1"/>
</dbReference>
<dbReference type="InterPro" id="IPR013822">
    <property type="entry name" value="Signal_recog_particl_SRP54_hlx"/>
</dbReference>
<evidence type="ECO:0000256" key="1">
    <source>
        <dbReference type="ARBA" id="ARBA00004397"/>
    </source>
</evidence>
<evidence type="ECO:0000256" key="5">
    <source>
        <dbReference type="ARBA" id="ARBA00023134"/>
    </source>
</evidence>
<protein>
    <recommendedName>
        <fullName evidence="9">SRP54-type proteins GTP-binding domain-containing protein</fullName>
    </recommendedName>
</protein>
<evidence type="ECO:0000256" key="7">
    <source>
        <dbReference type="ARBA" id="ARBA00023170"/>
    </source>
</evidence>
<keyword evidence="3" id="KW-0547">Nucleotide-binding</keyword>
<keyword evidence="5" id="KW-0342">GTP-binding</keyword>
<dbReference type="GO" id="GO:0006614">
    <property type="term" value="P:SRP-dependent cotranslational protein targeting to membrane"/>
    <property type="evidence" value="ECO:0007669"/>
    <property type="project" value="InterPro"/>
</dbReference>
<keyword evidence="7" id="KW-0675">Receptor</keyword>
<dbReference type="InterPro" id="IPR007222">
    <property type="entry name" value="Sig_recog_particle_rcpt_asu_N"/>
</dbReference>
<dbReference type="FunFam" id="3.30.450.60:FF:000015">
    <property type="entry name" value="Signal recognition particle receptor subunit alpha"/>
    <property type="match status" value="1"/>
</dbReference>
<dbReference type="InterPro" id="IPR036225">
    <property type="entry name" value="SRP/SRP_N"/>
</dbReference>
<keyword evidence="11" id="KW-1185">Reference proteome</keyword>
<comment type="subcellular location">
    <subcellularLocation>
        <location evidence="1">Endoplasmic reticulum membrane</location>
        <topology evidence="1">Peripheral membrane protein</topology>
        <orientation evidence="1">Cytoplasmic side</orientation>
    </subcellularLocation>
</comment>
<dbReference type="SUPFAM" id="SSF47364">
    <property type="entry name" value="Domain of the SRP/SRP receptor G-proteins"/>
    <property type="match status" value="1"/>
</dbReference>
<comment type="caution">
    <text evidence="10">The sequence shown here is derived from an EMBL/GenBank/DDBJ whole genome shotgun (WGS) entry which is preliminary data.</text>
</comment>
<reference evidence="10" key="1">
    <citation type="journal article" date="2023" name="Mol. Biol. Evol.">
        <title>Third-Generation Sequencing Reveals the Adaptive Role of the Epigenome in Three Deep-Sea Polychaetes.</title>
        <authorList>
            <person name="Perez M."/>
            <person name="Aroh O."/>
            <person name="Sun Y."/>
            <person name="Lan Y."/>
            <person name="Juniper S.K."/>
            <person name="Young C.R."/>
            <person name="Angers B."/>
            <person name="Qian P.Y."/>
        </authorList>
    </citation>
    <scope>NUCLEOTIDE SEQUENCE</scope>
    <source>
        <strain evidence="10">R07B-5</strain>
    </source>
</reference>
<dbReference type="Gene3D" id="3.30.450.60">
    <property type="match status" value="1"/>
</dbReference>
<dbReference type="CDD" id="cd14826">
    <property type="entry name" value="SR_alpha_SRX"/>
    <property type="match status" value="1"/>
</dbReference>
<dbReference type="Gene3D" id="3.40.50.300">
    <property type="entry name" value="P-loop containing nucleotide triphosphate hydrolases"/>
    <property type="match status" value="1"/>
</dbReference>